<accession>A0ABW8HYK2</accession>
<protein>
    <submittedName>
        <fullName evidence="1">Uncharacterized protein</fullName>
    </submittedName>
</protein>
<keyword evidence="2" id="KW-1185">Reference proteome</keyword>
<organism evidence="1 2">
    <name type="scientific">Paenibacillus illinoisensis</name>
    <dbReference type="NCBI Taxonomy" id="59845"/>
    <lineage>
        <taxon>Bacteria</taxon>
        <taxon>Bacillati</taxon>
        <taxon>Bacillota</taxon>
        <taxon>Bacilli</taxon>
        <taxon>Bacillales</taxon>
        <taxon>Paenibacillaceae</taxon>
        <taxon>Paenibacillus</taxon>
    </lineage>
</organism>
<proteinExistence type="predicted"/>
<evidence type="ECO:0000313" key="2">
    <source>
        <dbReference type="Proteomes" id="UP001618531"/>
    </source>
</evidence>
<sequence length="67" mass="7992">MDIEKVTANTKWVWTEHAEKLNPNRSRAGELVWYQYEENAPKDWLDKGLIIDAKDFKKEGQMSIFDY</sequence>
<dbReference type="RefSeq" id="WP_402877403.1">
    <property type="nucleotide sequence ID" value="NZ_JBIYSL010000005.1"/>
</dbReference>
<dbReference type="EMBL" id="JBIYSL010000005">
    <property type="protein sequence ID" value="MFK0524773.1"/>
    <property type="molecule type" value="Genomic_DNA"/>
</dbReference>
<dbReference type="Proteomes" id="UP001618531">
    <property type="component" value="Unassembled WGS sequence"/>
</dbReference>
<comment type="caution">
    <text evidence="1">The sequence shown here is derived from an EMBL/GenBank/DDBJ whole genome shotgun (WGS) entry which is preliminary data.</text>
</comment>
<reference evidence="1 2" key="1">
    <citation type="submission" date="2024-11" db="EMBL/GenBank/DDBJ databases">
        <title>Identification and Characterization of a Novel Fosfomycin Bacillithiol Transferase FosB8 in Paenibacillus illinoisensis.</title>
        <authorList>
            <person name="Lu W."/>
        </authorList>
    </citation>
    <scope>NUCLEOTIDE SEQUENCE [LARGE SCALE GENOMIC DNA]</scope>
    <source>
        <strain evidence="1 2">WP77</strain>
    </source>
</reference>
<name>A0ABW8HYK2_9BACL</name>
<gene>
    <name evidence="1" type="ORF">ACINKY_21470</name>
</gene>
<evidence type="ECO:0000313" key="1">
    <source>
        <dbReference type="EMBL" id="MFK0524773.1"/>
    </source>
</evidence>